<organism evidence="7 8">
    <name type="scientific">Trichoplusia ni</name>
    <name type="common">Cabbage looper</name>
    <dbReference type="NCBI Taxonomy" id="7111"/>
    <lineage>
        <taxon>Eukaryota</taxon>
        <taxon>Metazoa</taxon>
        <taxon>Ecdysozoa</taxon>
        <taxon>Arthropoda</taxon>
        <taxon>Hexapoda</taxon>
        <taxon>Insecta</taxon>
        <taxon>Pterygota</taxon>
        <taxon>Neoptera</taxon>
        <taxon>Endopterygota</taxon>
        <taxon>Lepidoptera</taxon>
        <taxon>Glossata</taxon>
        <taxon>Ditrysia</taxon>
        <taxon>Noctuoidea</taxon>
        <taxon>Noctuidae</taxon>
        <taxon>Plusiinae</taxon>
        <taxon>Trichoplusia</taxon>
    </lineage>
</organism>
<accession>A0A7E5W106</accession>
<evidence type="ECO:0000256" key="5">
    <source>
        <dbReference type="ARBA" id="ARBA00023273"/>
    </source>
</evidence>
<name>A0A7E5W106_TRINI</name>
<keyword evidence="6" id="KW-0175">Coiled coil</keyword>
<evidence type="ECO:0000256" key="1">
    <source>
        <dbReference type="ARBA" id="ARBA00004245"/>
    </source>
</evidence>
<dbReference type="RefSeq" id="XP_026734303.1">
    <property type="nucleotide sequence ID" value="XM_026878502.1"/>
</dbReference>
<dbReference type="GO" id="GO:0044782">
    <property type="term" value="P:cilium organization"/>
    <property type="evidence" value="ECO:0007669"/>
    <property type="project" value="TreeGrafter"/>
</dbReference>
<dbReference type="PANTHER" id="PTHR14871">
    <property type="entry name" value="DYNEIN REGULATORY COMPLEX PROTEIN 9"/>
    <property type="match status" value="1"/>
</dbReference>
<dbReference type="InterPro" id="IPR042618">
    <property type="entry name" value="IQCG"/>
</dbReference>
<comment type="subcellular location">
    <subcellularLocation>
        <location evidence="2">Cell projection</location>
    </subcellularLocation>
    <subcellularLocation>
        <location evidence="1">Cytoplasm</location>
        <location evidence="1">Cytoskeleton</location>
    </subcellularLocation>
</comment>
<feature type="coiled-coil region" evidence="6">
    <location>
        <begin position="107"/>
        <end position="141"/>
    </location>
</feature>
<evidence type="ECO:0000256" key="6">
    <source>
        <dbReference type="SAM" id="Coils"/>
    </source>
</evidence>
<keyword evidence="7" id="KW-1185">Reference proteome</keyword>
<keyword evidence="3" id="KW-0963">Cytoplasm</keyword>
<dbReference type="GeneID" id="113498493"/>
<dbReference type="GO" id="GO:0005737">
    <property type="term" value="C:cytoplasm"/>
    <property type="evidence" value="ECO:0007669"/>
    <property type="project" value="TreeGrafter"/>
</dbReference>
<dbReference type="Proteomes" id="UP000322000">
    <property type="component" value="Chromosome 11"/>
</dbReference>
<sequence>MTTLLSYLYATLLEDVISQMWILERCNNELNIRKTLFDLDNFLAVKFDIKKPNHADEDLVDINPANLNSITYKIKKLDADRKYVNNVVQSTYLDLAQSFHFTPLVKYIREIETRNKYRAELEEEESKNRMLRKELSRQVRQQRNHFKTVLYDTDVNIDRLRTQVEDSVLLSEVRSRYIDNWQQARAEQNNQVISDIESIPGDKIANYKLRTGQENRVHAEVELLVNIAINETLAKVEEWMDKYDTDMENIDLKIQIKKNDYQNMRDKRFELEEMLAKHEMQMKAWIKFKEEREENRRYIELMTNSAIIVQAWWRGLIVRLQLGPFKVKKPKKGLKK</sequence>
<keyword evidence="5" id="KW-0966">Cell projection</keyword>
<dbReference type="GO" id="GO:0005856">
    <property type="term" value="C:cytoskeleton"/>
    <property type="evidence" value="ECO:0007669"/>
    <property type="project" value="UniProtKB-SubCell"/>
</dbReference>
<evidence type="ECO:0000256" key="3">
    <source>
        <dbReference type="ARBA" id="ARBA00022490"/>
    </source>
</evidence>
<dbReference type="GO" id="GO:0031514">
    <property type="term" value="C:motile cilium"/>
    <property type="evidence" value="ECO:0007669"/>
    <property type="project" value="TreeGrafter"/>
</dbReference>
<dbReference type="CDD" id="cd23766">
    <property type="entry name" value="IQCG"/>
    <property type="match status" value="1"/>
</dbReference>
<evidence type="ECO:0000313" key="8">
    <source>
        <dbReference type="RefSeq" id="XP_026734303.1"/>
    </source>
</evidence>
<evidence type="ECO:0000313" key="7">
    <source>
        <dbReference type="Proteomes" id="UP000322000"/>
    </source>
</evidence>
<evidence type="ECO:0000256" key="2">
    <source>
        <dbReference type="ARBA" id="ARBA00004316"/>
    </source>
</evidence>
<feature type="coiled-coil region" evidence="6">
    <location>
        <begin position="247"/>
        <end position="281"/>
    </location>
</feature>
<gene>
    <name evidence="8" type="primary">LOC113498493</name>
</gene>
<dbReference type="PANTHER" id="PTHR14871:SF1">
    <property type="entry name" value="DYNEIN REGULATORY COMPLEX PROTEIN 9"/>
    <property type="match status" value="1"/>
</dbReference>
<reference evidence="8" key="1">
    <citation type="submission" date="2025-08" db="UniProtKB">
        <authorList>
            <consortium name="RefSeq"/>
        </authorList>
    </citation>
    <scope>IDENTIFICATION</scope>
</reference>
<keyword evidence="4" id="KW-0206">Cytoskeleton</keyword>
<evidence type="ECO:0000256" key="4">
    <source>
        <dbReference type="ARBA" id="ARBA00023212"/>
    </source>
</evidence>
<proteinExistence type="predicted"/>
<protein>
    <submittedName>
        <fullName evidence="8">Dynein regulatory complex protein 9-like isoform X2</fullName>
    </submittedName>
</protein>
<dbReference type="AlphaFoldDB" id="A0A7E5W106"/>